<feature type="domain" description="YheO-like" evidence="1">
    <location>
        <begin position="7"/>
        <end position="115"/>
    </location>
</feature>
<dbReference type="Proteomes" id="UP000220438">
    <property type="component" value="Unassembled WGS sequence"/>
</dbReference>
<evidence type="ECO:0000313" key="4">
    <source>
        <dbReference type="Proteomes" id="UP000220438"/>
    </source>
</evidence>
<dbReference type="Pfam" id="PF08348">
    <property type="entry name" value="PAS_6"/>
    <property type="match status" value="1"/>
</dbReference>
<dbReference type="AlphaFoldDB" id="A0A2A7BFL6"/>
<dbReference type="InterPro" id="IPR039445">
    <property type="entry name" value="DauR-like_HTH"/>
</dbReference>
<reference evidence="3 4" key="1">
    <citation type="journal article" date="2017" name="Front. Microbiol.">
        <title>New Insights into the Diversity of the Genus Faecalibacterium.</title>
        <authorList>
            <person name="Benevides L."/>
            <person name="Burman S."/>
            <person name="Martin R."/>
            <person name="Robert V."/>
            <person name="Thomas M."/>
            <person name="Miquel S."/>
            <person name="Chain F."/>
            <person name="Sokol H."/>
            <person name="Bermudez-Humaran L.G."/>
            <person name="Morrison M."/>
            <person name="Langella P."/>
            <person name="Azevedo V.A."/>
            <person name="Chatel J.M."/>
            <person name="Soares S."/>
        </authorList>
    </citation>
    <scope>NUCLEOTIDE SEQUENCE [LARGE SCALE GENOMIC DNA]</scope>
    <source>
        <strain evidence="3 4">AHMP21</strain>
    </source>
</reference>
<feature type="domain" description="Transcriptional regulator DauR-like HTH" evidence="2">
    <location>
        <begin position="148"/>
        <end position="209"/>
    </location>
</feature>
<dbReference type="PANTHER" id="PTHR35568:SF1">
    <property type="entry name" value="TRANSCRIPTIONAL REGULATOR DAUR"/>
    <property type="match status" value="1"/>
</dbReference>
<evidence type="ECO:0008006" key="5">
    <source>
        <dbReference type="Google" id="ProtNLM"/>
    </source>
</evidence>
<name>A0A2A7BFL6_9FIRM</name>
<dbReference type="Pfam" id="PF13309">
    <property type="entry name" value="HTH_22"/>
    <property type="match status" value="1"/>
</dbReference>
<sequence length="213" mass="23291">MTDQELLKCYTDFVPFLAAVCGPGCEIVIHDVTNPEQSIIAIGNGISGRELGDPMTDLARELQEKGTYADTESLLNYKGKTKSGEFLSSTYFIKNEGRLIGMLCVNKELAAAQELNLALRALLDRFNLSAPPEDSPSEDLSSPLESVMHSRIAEIISREGTAPAHMSMQEKIRVVHKLDADGILMMKGAVAEIADQLSVSVPTIYRYLNKTQA</sequence>
<organism evidence="3 4">
    <name type="scientific">Faecalibacterium prausnitzii</name>
    <dbReference type="NCBI Taxonomy" id="853"/>
    <lineage>
        <taxon>Bacteria</taxon>
        <taxon>Bacillati</taxon>
        <taxon>Bacillota</taxon>
        <taxon>Clostridia</taxon>
        <taxon>Eubacteriales</taxon>
        <taxon>Oscillospiraceae</taxon>
        <taxon>Faecalibacterium</taxon>
    </lineage>
</organism>
<dbReference type="EMBL" id="NOUW01000014">
    <property type="protein sequence ID" value="PDX90207.1"/>
    <property type="molecule type" value="Genomic_DNA"/>
</dbReference>
<evidence type="ECO:0000259" key="1">
    <source>
        <dbReference type="Pfam" id="PF08348"/>
    </source>
</evidence>
<comment type="caution">
    <text evidence="3">The sequence shown here is derived from an EMBL/GenBank/DDBJ whole genome shotgun (WGS) entry which is preliminary data.</text>
</comment>
<dbReference type="InterPro" id="IPR013559">
    <property type="entry name" value="YheO"/>
</dbReference>
<evidence type="ECO:0000313" key="3">
    <source>
        <dbReference type="EMBL" id="PDX90207.1"/>
    </source>
</evidence>
<dbReference type="RefSeq" id="WP_097770434.1">
    <property type="nucleotide sequence ID" value="NZ_CABVEL010000001.1"/>
</dbReference>
<accession>A0A2A7BFL6</accession>
<protein>
    <recommendedName>
        <fullName evidence="5">Transcriptional regulator</fullName>
    </recommendedName>
</protein>
<gene>
    <name evidence="3" type="ORF">CHR61_04600</name>
</gene>
<proteinExistence type="predicted"/>
<dbReference type="PANTHER" id="PTHR35568">
    <property type="entry name" value="TRANSCRIPTIONAL REGULATOR DAUR"/>
    <property type="match status" value="1"/>
</dbReference>
<evidence type="ECO:0000259" key="2">
    <source>
        <dbReference type="Pfam" id="PF13309"/>
    </source>
</evidence>
<dbReference type="InterPro" id="IPR039446">
    <property type="entry name" value="DauR-like"/>
</dbReference>